<name>A0AAJ7J5J1_9HYME</name>
<keyword evidence="6" id="KW-1185">Reference proteome</keyword>
<dbReference type="AlphaFoldDB" id="A0AAJ7J5J1"/>
<reference evidence="7" key="1">
    <citation type="submission" date="2025-08" db="UniProtKB">
        <authorList>
            <consortium name="RefSeq"/>
        </authorList>
    </citation>
    <scope>IDENTIFICATION</scope>
    <source>
        <tissue evidence="7">Whole body</tissue>
    </source>
</reference>
<evidence type="ECO:0000256" key="3">
    <source>
        <dbReference type="ARBA" id="ARBA00023274"/>
    </source>
</evidence>
<gene>
    <name evidence="7" type="primary">LOC108627767</name>
</gene>
<evidence type="ECO:0000256" key="5">
    <source>
        <dbReference type="ARBA" id="ARBA00035538"/>
    </source>
</evidence>
<dbReference type="SUPFAM" id="SSF143800">
    <property type="entry name" value="L28p-like"/>
    <property type="match status" value="1"/>
</dbReference>
<evidence type="ECO:0000256" key="4">
    <source>
        <dbReference type="ARBA" id="ARBA00035269"/>
    </source>
</evidence>
<dbReference type="RefSeq" id="XP_017884700.1">
    <property type="nucleotide sequence ID" value="XM_018029211.2"/>
</dbReference>
<accession>A0AAJ7J5J1</accession>
<dbReference type="InterPro" id="IPR026569">
    <property type="entry name" value="Ribosomal_bL28"/>
</dbReference>
<dbReference type="GO" id="GO:0005762">
    <property type="term" value="C:mitochondrial large ribosomal subunit"/>
    <property type="evidence" value="ECO:0007669"/>
    <property type="project" value="TreeGrafter"/>
</dbReference>
<dbReference type="InterPro" id="IPR034704">
    <property type="entry name" value="Ribosomal_bL28/bL31-like_sf"/>
</dbReference>
<keyword evidence="3" id="KW-0687">Ribonucleoprotein</keyword>
<organism evidence="6 7">
    <name type="scientific">Ceratina calcarata</name>
    <dbReference type="NCBI Taxonomy" id="156304"/>
    <lineage>
        <taxon>Eukaryota</taxon>
        <taxon>Metazoa</taxon>
        <taxon>Ecdysozoa</taxon>
        <taxon>Arthropoda</taxon>
        <taxon>Hexapoda</taxon>
        <taxon>Insecta</taxon>
        <taxon>Pterygota</taxon>
        <taxon>Neoptera</taxon>
        <taxon>Endopterygota</taxon>
        <taxon>Hymenoptera</taxon>
        <taxon>Apocrita</taxon>
        <taxon>Aculeata</taxon>
        <taxon>Apoidea</taxon>
        <taxon>Anthophila</taxon>
        <taxon>Apidae</taxon>
        <taxon>Ceratina</taxon>
        <taxon>Zadontomerus</taxon>
    </lineage>
</organism>
<protein>
    <recommendedName>
        <fullName evidence="4">Large ribosomal subunit protein bL28m</fullName>
    </recommendedName>
    <alternativeName>
        <fullName evidence="5">39S ribosomal protein L28, mitochondrial</fullName>
    </alternativeName>
</protein>
<evidence type="ECO:0000313" key="6">
    <source>
        <dbReference type="Proteomes" id="UP000694925"/>
    </source>
</evidence>
<dbReference type="PANTHER" id="PTHR13528:SF2">
    <property type="entry name" value="LARGE RIBOSOMAL SUBUNIT PROTEIN BL28M"/>
    <property type="match status" value="1"/>
</dbReference>
<proteinExistence type="inferred from homology"/>
<sequence length="275" mass="32767">MSLKELSGRLYRIPRQTRWTKGIGSKLPDEYRKFWKEWKVQMPAAVHYIKPEGKYFRNPETEEVTPVQEVPIPLIYPKEFHQGIWGGESVVQGFVKRHRYNRRYPHFWFPTLKKSVVYSEVLDKYMSVVVTNRTIDLINEHYGFDHYLLKSPACDLKSEVALKIKRQILLALADKTLYPDDPVKSEEIYNKYKEYLTAYTRKEIEWYGLTYKDACMKFIKEEQESQEPVKPLKHQYRSELLAKLKEEEIQAAQQTVARSSTWSIKWNPFSNQKSE</sequence>
<evidence type="ECO:0000256" key="1">
    <source>
        <dbReference type="ARBA" id="ARBA00008760"/>
    </source>
</evidence>
<dbReference type="PANTHER" id="PTHR13528">
    <property type="entry name" value="39S RIBOSOMAL PROTEIN L28, MITOCHONDRIAL"/>
    <property type="match status" value="1"/>
</dbReference>
<evidence type="ECO:0000256" key="2">
    <source>
        <dbReference type="ARBA" id="ARBA00022980"/>
    </source>
</evidence>
<keyword evidence="2 7" id="KW-0689">Ribosomal protein</keyword>
<dbReference type="GeneID" id="108627767"/>
<dbReference type="GO" id="GO:0003735">
    <property type="term" value="F:structural constituent of ribosome"/>
    <property type="evidence" value="ECO:0007669"/>
    <property type="project" value="InterPro"/>
</dbReference>
<dbReference type="CTD" id="10573"/>
<dbReference type="Proteomes" id="UP000694925">
    <property type="component" value="Unplaced"/>
</dbReference>
<evidence type="ECO:0000313" key="7">
    <source>
        <dbReference type="RefSeq" id="XP_017884700.1"/>
    </source>
</evidence>
<dbReference type="KEGG" id="ccal:108627767"/>
<comment type="similarity">
    <text evidence="1">Belongs to the bacterial ribosomal protein bL28 family.</text>
</comment>